<accession>A0A8J4Y9Q3</accession>
<dbReference type="AlphaFoldDB" id="A0A8J4Y9Q3"/>
<reference evidence="2" key="1">
    <citation type="submission" date="2020-07" db="EMBL/GenBank/DDBJ databases">
        <title>The High-quality genome of the commercially important snow crab, Chionoecetes opilio.</title>
        <authorList>
            <person name="Jeong J.-H."/>
            <person name="Ryu S."/>
        </authorList>
    </citation>
    <scope>NUCLEOTIDE SEQUENCE</scope>
    <source>
        <strain evidence="2">MADBK_172401_WGS</strain>
        <tissue evidence="2">Digestive gland</tissue>
    </source>
</reference>
<keyword evidence="3" id="KW-1185">Reference proteome</keyword>
<gene>
    <name evidence="2" type="ORF">GWK47_051655</name>
</gene>
<evidence type="ECO:0000313" key="2">
    <source>
        <dbReference type="EMBL" id="KAG0718869.1"/>
    </source>
</evidence>
<proteinExistence type="predicted"/>
<feature type="region of interest" description="Disordered" evidence="1">
    <location>
        <begin position="1"/>
        <end position="34"/>
    </location>
</feature>
<evidence type="ECO:0000313" key="3">
    <source>
        <dbReference type="Proteomes" id="UP000770661"/>
    </source>
</evidence>
<evidence type="ECO:0000256" key="1">
    <source>
        <dbReference type="SAM" id="MobiDB-lite"/>
    </source>
</evidence>
<sequence length="104" mass="11174">MSGHRALGSVWGRVTPPGWDATPTKASPAYPRGMPPRVIVEEVEEHDKGRTCGRGTENRIEKIMSGHQSAVGDTSALVRARRVIWLHVPLCGVCCAQRGSAANS</sequence>
<name>A0A8J4Y9Q3_CHIOP</name>
<dbReference type="Proteomes" id="UP000770661">
    <property type="component" value="Unassembled WGS sequence"/>
</dbReference>
<organism evidence="2 3">
    <name type="scientific">Chionoecetes opilio</name>
    <name type="common">Atlantic snow crab</name>
    <name type="synonym">Cancer opilio</name>
    <dbReference type="NCBI Taxonomy" id="41210"/>
    <lineage>
        <taxon>Eukaryota</taxon>
        <taxon>Metazoa</taxon>
        <taxon>Ecdysozoa</taxon>
        <taxon>Arthropoda</taxon>
        <taxon>Crustacea</taxon>
        <taxon>Multicrustacea</taxon>
        <taxon>Malacostraca</taxon>
        <taxon>Eumalacostraca</taxon>
        <taxon>Eucarida</taxon>
        <taxon>Decapoda</taxon>
        <taxon>Pleocyemata</taxon>
        <taxon>Brachyura</taxon>
        <taxon>Eubrachyura</taxon>
        <taxon>Majoidea</taxon>
        <taxon>Majidae</taxon>
        <taxon>Chionoecetes</taxon>
    </lineage>
</organism>
<protein>
    <submittedName>
        <fullName evidence="2">Uncharacterized protein</fullName>
    </submittedName>
</protein>
<dbReference type="EMBL" id="JACEEZ010015396">
    <property type="protein sequence ID" value="KAG0718869.1"/>
    <property type="molecule type" value="Genomic_DNA"/>
</dbReference>
<comment type="caution">
    <text evidence="2">The sequence shown here is derived from an EMBL/GenBank/DDBJ whole genome shotgun (WGS) entry which is preliminary data.</text>
</comment>